<organism evidence="2 3">
    <name type="scientific">Trichoderma harzianum</name>
    <name type="common">Hypocrea lixii</name>
    <dbReference type="NCBI Taxonomy" id="5544"/>
    <lineage>
        <taxon>Eukaryota</taxon>
        <taxon>Fungi</taxon>
        <taxon>Dikarya</taxon>
        <taxon>Ascomycota</taxon>
        <taxon>Pezizomycotina</taxon>
        <taxon>Sordariomycetes</taxon>
        <taxon>Hypocreomycetidae</taxon>
        <taxon>Hypocreales</taxon>
        <taxon>Hypocreaceae</taxon>
        <taxon>Trichoderma</taxon>
    </lineage>
</organism>
<dbReference type="Proteomes" id="UP000034112">
    <property type="component" value="Unassembled WGS sequence"/>
</dbReference>
<accession>A0A0F9Z9U0</accession>
<feature type="region of interest" description="Disordered" evidence="1">
    <location>
        <begin position="133"/>
        <end position="175"/>
    </location>
</feature>
<proteinExistence type="predicted"/>
<evidence type="ECO:0000313" key="2">
    <source>
        <dbReference type="EMBL" id="KKO97396.1"/>
    </source>
</evidence>
<protein>
    <submittedName>
        <fullName evidence="2">Uncharacterized protein</fullName>
    </submittedName>
</protein>
<name>A0A0F9Z9U0_TRIHA</name>
<reference evidence="3" key="1">
    <citation type="journal article" date="2015" name="Genome Announc.">
        <title>Draft whole-genome sequence of the biocontrol agent Trichoderma harzianum T6776.</title>
        <authorList>
            <person name="Baroncelli R."/>
            <person name="Piaggeschi G."/>
            <person name="Fiorini L."/>
            <person name="Bertolini E."/>
            <person name="Zapparata A."/>
            <person name="Pe M.E."/>
            <person name="Sarrocco S."/>
            <person name="Vannacci G."/>
        </authorList>
    </citation>
    <scope>NUCLEOTIDE SEQUENCE [LARGE SCALE GENOMIC DNA]</scope>
    <source>
        <strain evidence="3">T6776</strain>
    </source>
</reference>
<gene>
    <name evidence="2" type="ORF">THAR02_10497</name>
</gene>
<feature type="compositionally biased region" description="Basic and acidic residues" evidence="1">
    <location>
        <begin position="147"/>
        <end position="160"/>
    </location>
</feature>
<sequence length="338" mass="37809">MAKPASLYIRDLEINKDDEHFADGVACVQAYWAFSLDMCPKDCETLRRIIIDGDYEHTVTSRQRPSAHRLYKNKLGTSVGGWVVMQTLYKTLPQDYIDRMTAKGITVPTRDRTERYFELICDHADRIQHEYRGRTPLRSNLPEFETDTDHFPEKSGDPPKRWRRGRRSETASTVAPRTALETVNLHTTDYFVEDTAISRSLAPLASQTTSQPVESREVMPPGAGAVPLAPSAAYRTTAASENNFPNARGQVRNYEEAFGNHNNGVTSDNRGSGTPHTDDLEMDPVAAAHREGWAKGWEEGRAEAIQTFLPLMNAATTSINAAAASVDALWAELLRQRQ</sequence>
<dbReference type="EMBL" id="JOKZ01000574">
    <property type="protein sequence ID" value="KKO97396.1"/>
    <property type="molecule type" value="Genomic_DNA"/>
</dbReference>
<comment type="caution">
    <text evidence="2">The sequence shown here is derived from an EMBL/GenBank/DDBJ whole genome shotgun (WGS) entry which is preliminary data.</text>
</comment>
<dbReference type="OrthoDB" id="4900119at2759"/>
<evidence type="ECO:0000313" key="3">
    <source>
        <dbReference type="Proteomes" id="UP000034112"/>
    </source>
</evidence>
<evidence type="ECO:0000256" key="1">
    <source>
        <dbReference type="SAM" id="MobiDB-lite"/>
    </source>
</evidence>
<dbReference type="AlphaFoldDB" id="A0A0F9Z9U0"/>